<comment type="caution">
    <text evidence="1">The sequence shown here is derived from an EMBL/GenBank/DDBJ whole genome shotgun (WGS) entry which is preliminary data.</text>
</comment>
<evidence type="ECO:0000313" key="2">
    <source>
        <dbReference type="Proteomes" id="UP001606302"/>
    </source>
</evidence>
<dbReference type="Proteomes" id="UP001606302">
    <property type="component" value="Unassembled WGS sequence"/>
</dbReference>
<proteinExistence type="predicted"/>
<protein>
    <submittedName>
        <fullName evidence="1">Uncharacterized protein</fullName>
    </submittedName>
</protein>
<reference evidence="1 2" key="1">
    <citation type="submission" date="2024-08" db="EMBL/GenBank/DDBJ databases">
        <authorList>
            <person name="Lu H."/>
        </authorList>
    </citation>
    <scope>NUCLEOTIDE SEQUENCE [LARGE SCALE GENOMIC DNA]</scope>
    <source>
        <strain evidence="1 2">DXS20W</strain>
    </source>
</reference>
<name>A0ABW7GPQ2_9BURK</name>
<sequence length="99" mass="11449">MRATVRPINVRGRPLRSSERKATQEYVGVIRMREERNNQLGRAFVQAELVSAIDGQQGQVLPPLIDARVLYWKGKNLRVTGMEVVEDLQYYQTWDVECT</sequence>
<evidence type="ECO:0000313" key="1">
    <source>
        <dbReference type="EMBL" id="MFG6463725.1"/>
    </source>
</evidence>
<dbReference type="EMBL" id="JBIGHX010000007">
    <property type="protein sequence ID" value="MFG6463725.1"/>
    <property type="molecule type" value="Genomic_DNA"/>
</dbReference>
<accession>A0ABW7GPQ2</accession>
<keyword evidence="2" id="KW-1185">Reference proteome</keyword>
<organism evidence="1 2">
    <name type="scientific">Pelomonas lactea</name>
    <dbReference type="NCBI Taxonomy" id="3299030"/>
    <lineage>
        <taxon>Bacteria</taxon>
        <taxon>Pseudomonadati</taxon>
        <taxon>Pseudomonadota</taxon>
        <taxon>Betaproteobacteria</taxon>
        <taxon>Burkholderiales</taxon>
        <taxon>Sphaerotilaceae</taxon>
        <taxon>Roseateles</taxon>
    </lineage>
</organism>
<gene>
    <name evidence="1" type="ORF">ACG04Q_19280</name>
</gene>
<dbReference type="RefSeq" id="WP_394512903.1">
    <property type="nucleotide sequence ID" value="NZ_JBIGHX010000007.1"/>
</dbReference>